<evidence type="ECO:0000313" key="8">
    <source>
        <dbReference type="EMBL" id="NYE83504.1"/>
    </source>
</evidence>
<keyword evidence="3 6" id="KW-0812">Transmembrane</keyword>
<reference evidence="8 9" key="1">
    <citation type="submission" date="2020-07" db="EMBL/GenBank/DDBJ databases">
        <title>Genomic Encyclopedia of Type Strains, Phase IV (KMG-V): Genome sequencing to study the core and pangenomes of soil and plant-associated prokaryotes.</title>
        <authorList>
            <person name="Whitman W."/>
        </authorList>
    </citation>
    <scope>NUCLEOTIDE SEQUENCE [LARGE SCALE GENOMIC DNA]</scope>
    <source>
        <strain evidence="8 9">SAS40</strain>
    </source>
</reference>
<dbReference type="PROSITE" id="PS50850">
    <property type="entry name" value="MFS"/>
    <property type="match status" value="1"/>
</dbReference>
<evidence type="ECO:0000256" key="3">
    <source>
        <dbReference type="ARBA" id="ARBA00022692"/>
    </source>
</evidence>
<feature type="transmembrane region" description="Helical" evidence="6">
    <location>
        <begin position="279"/>
        <end position="302"/>
    </location>
</feature>
<dbReference type="GO" id="GO:0005886">
    <property type="term" value="C:plasma membrane"/>
    <property type="evidence" value="ECO:0007669"/>
    <property type="project" value="TreeGrafter"/>
</dbReference>
<feature type="transmembrane region" description="Helical" evidence="6">
    <location>
        <begin position="415"/>
        <end position="434"/>
    </location>
</feature>
<dbReference type="GO" id="GO:0012505">
    <property type="term" value="C:endomembrane system"/>
    <property type="evidence" value="ECO:0007669"/>
    <property type="project" value="UniProtKB-SubCell"/>
</dbReference>
<feature type="transmembrane region" description="Helical" evidence="6">
    <location>
        <begin position="343"/>
        <end position="363"/>
    </location>
</feature>
<name>A0A7Y9LL17_9BURK</name>
<keyword evidence="2" id="KW-0813">Transport</keyword>
<dbReference type="AlphaFoldDB" id="A0A7Y9LL17"/>
<sequence>MSGSPPAAPSSVPAPRSFRHSLFAMIGIGLVNMLIALDQTIVSTALPSIVSELNGFDYYAWIAVAYLLGSVVSVPVFGRLGDFFGRKPFVVTAIALFILASIACGLAPTILTLVVARAFQGIAGGMMVGTAFASLADLFPNPKERLKWQVVLAGSYGIATAAGPSLGGFLSEAWGWRSTFLINLPIGLAGLYCVARFLPRFPRASTGPVKLDWLGVVLLGISLCCLQVFVESVPNAGLSRNNLLLIAGTVLAGAALVLVERRAAHPILPLELFAERKYLVMFLLSVICGAAMFSLIFYVPLLLQGGFFLSPREAGLTVTPLPVSIAIGSIINSKIIVNLKKPVSILTAGYLLLLTCSAGLVFADRDTPSIVLSALLASGGLGLGFLLNNLNVFGQQIVGRARVGIFTALLQSTRMIGGMLGTAALGALITHGYAAKMGALMAGITSVTATEKAWLTRLADPQILVDVPGRAAAQAALAHAPLAGDFLIETARQTLVGSVHQGLMVLAVLIVVALALVRLVPDITLNQKL</sequence>
<evidence type="ECO:0000259" key="7">
    <source>
        <dbReference type="PROSITE" id="PS50850"/>
    </source>
</evidence>
<evidence type="ECO:0000256" key="1">
    <source>
        <dbReference type="ARBA" id="ARBA00004127"/>
    </source>
</evidence>
<feature type="domain" description="Major facilitator superfamily (MFS) profile" evidence="7">
    <location>
        <begin position="24"/>
        <end position="460"/>
    </location>
</feature>
<evidence type="ECO:0000256" key="4">
    <source>
        <dbReference type="ARBA" id="ARBA00022989"/>
    </source>
</evidence>
<evidence type="ECO:0000256" key="6">
    <source>
        <dbReference type="SAM" id="Phobius"/>
    </source>
</evidence>
<dbReference type="InterPro" id="IPR036259">
    <property type="entry name" value="MFS_trans_sf"/>
</dbReference>
<feature type="transmembrane region" description="Helical" evidence="6">
    <location>
        <begin position="502"/>
        <end position="520"/>
    </location>
</feature>
<comment type="caution">
    <text evidence="8">The sequence shown here is derived from an EMBL/GenBank/DDBJ whole genome shotgun (WGS) entry which is preliminary data.</text>
</comment>
<dbReference type="InterPro" id="IPR011701">
    <property type="entry name" value="MFS"/>
</dbReference>
<feature type="transmembrane region" description="Helical" evidence="6">
    <location>
        <begin position="242"/>
        <end position="259"/>
    </location>
</feature>
<evidence type="ECO:0000256" key="2">
    <source>
        <dbReference type="ARBA" id="ARBA00022448"/>
    </source>
</evidence>
<evidence type="ECO:0000256" key="5">
    <source>
        <dbReference type="ARBA" id="ARBA00023136"/>
    </source>
</evidence>
<dbReference type="InterPro" id="IPR020846">
    <property type="entry name" value="MFS_dom"/>
</dbReference>
<feature type="transmembrane region" description="Helical" evidence="6">
    <location>
        <begin position="151"/>
        <end position="174"/>
    </location>
</feature>
<keyword evidence="4 6" id="KW-1133">Transmembrane helix</keyword>
<feature type="transmembrane region" description="Helical" evidence="6">
    <location>
        <begin position="180"/>
        <end position="199"/>
    </location>
</feature>
<evidence type="ECO:0000313" key="9">
    <source>
        <dbReference type="Proteomes" id="UP000542125"/>
    </source>
</evidence>
<feature type="transmembrane region" description="Helical" evidence="6">
    <location>
        <begin position="369"/>
        <end position="394"/>
    </location>
</feature>
<feature type="transmembrane region" description="Helical" evidence="6">
    <location>
        <begin position="89"/>
        <end position="115"/>
    </location>
</feature>
<proteinExistence type="predicted"/>
<dbReference type="EMBL" id="JACBYR010000001">
    <property type="protein sequence ID" value="NYE83504.1"/>
    <property type="molecule type" value="Genomic_DNA"/>
</dbReference>
<feature type="transmembrane region" description="Helical" evidence="6">
    <location>
        <begin position="58"/>
        <end position="77"/>
    </location>
</feature>
<keyword evidence="5 6" id="KW-0472">Membrane</keyword>
<feature type="transmembrane region" description="Helical" evidence="6">
    <location>
        <begin position="314"/>
        <end position="331"/>
    </location>
</feature>
<feature type="transmembrane region" description="Helical" evidence="6">
    <location>
        <begin position="121"/>
        <end position="139"/>
    </location>
</feature>
<dbReference type="Pfam" id="PF07690">
    <property type="entry name" value="MFS_1"/>
    <property type="match status" value="1"/>
</dbReference>
<feature type="transmembrane region" description="Helical" evidence="6">
    <location>
        <begin position="211"/>
        <end position="230"/>
    </location>
</feature>
<dbReference type="GO" id="GO:0022857">
    <property type="term" value="F:transmembrane transporter activity"/>
    <property type="evidence" value="ECO:0007669"/>
    <property type="project" value="InterPro"/>
</dbReference>
<dbReference type="PANTHER" id="PTHR23501:SF191">
    <property type="entry name" value="VACUOLAR BASIC AMINO ACID TRANSPORTER 4"/>
    <property type="match status" value="1"/>
</dbReference>
<comment type="subcellular location">
    <subcellularLocation>
        <location evidence="1">Endomembrane system</location>
        <topology evidence="1">Multi-pass membrane protein</topology>
    </subcellularLocation>
</comment>
<feature type="transmembrane region" description="Helical" evidence="6">
    <location>
        <begin position="21"/>
        <end position="46"/>
    </location>
</feature>
<organism evidence="8 9">
    <name type="scientific">Pigmentiphaga litoralis</name>
    <dbReference type="NCBI Taxonomy" id="516702"/>
    <lineage>
        <taxon>Bacteria</taxon>
        <taxon>Pseudomonadati</taxon>
        <taxon>Pseudomonadota</taxon>
        <taxon>Betaproteobacteria</taxon>
        <taxon>Burkholderiales</taxon>
        <taxon>Alcaligenaceae</taxon>
        <taxon>Pigmentiphaga</taxon>
    </lineage>
</organism>
<dbReference type="PANTHER" id="PTHR23501">
    <property type="entry name" value="MAJOR FACILITATOR SUPERFAMILY"/>
    <property type="match status" value="1"/>
</dbReference>
<gene>
    <name evidence="8" type="ORF">FHW18_002775</name>
</gene>
<protein>
    <submittedName>
        <fullName evidence="8">EmrB/QacA subfamily drug resistance transporter</fullName>
    </submittedName>
</protein>
<dbReference type="Proteomes" id="UP000542125">
    <property type="component" value="Unassembled WGS sequence"/>
</dbReference>
<dbReference type="Gene3D" id="1.20.1250.20">
    <property type="entry name" value="MFS general substrate transporter like domains"/>
    <property type="match status" value="1"/>
</dbReference>
<dbReference type="SUPFAM" id="SSF103473">
    <property type="entry name" value="MFS general substrate transporter"/>
    <property type="match status" value="1"/>
</dbReference>
<dbReference type="Gene3D" id="1.20.1720.10">
    <property type="entry name" value="Multidrug resistance protein D"/>
    <property type="match status" value="1"/>
</dbReference>
<keyword evidence="9" id="KW-1185">Reference proteome</keyword>
<accession>A0A7Y9LL17</accession>